<dbReference type="PRINTS" id="PR00743">
    <property type="entry name" value="GLHYDRLASE36"/>
</dbReference>
<accession>A0A839E5T1</accession>
<keyword evidence="4 7" id="KW-0326">Glycosidase</keyword>
<feature type="domain" description="Glycosyl hydrolase family 36 C-terminal" evidence="5">
    <location>
        <begin position="597"/>
        <end position="687"/>
    </location>
</feature>
<name>A0A839E5T1_9MICO</name>
<dbReference type="InterPro" id="IPR031704">
    <property type="entry name" value="Glyco_hydro_36_N"/>
</dbReference>
<dbReference type="GO" id="GO:0004557">
    <property type="term" value="F:alpha-galactosidase activity"/>
    <property type="evidence" value="ECO:0007669"/>
    <property type="project" value="UniProtKB-EC"/>
</dbReference>
<dbReference type="AlphaFoldDB" id="A0A839E5T1"/>
<evidence type="ECO:0000259" key="6">
    <source>
        <dbReference type="Pfam" id="PF16875"/>
    </source>
</evidence>
<dbReference type="RefSeq" id="WP_343050783.1">
    <property type="nucleotide sequence ID" value="NZ_BAAAOV010000007.1"/>
</dbReference>
<dbReference type="InterPro" id="IPR002252">
    <property type="entry name" value="Glyco_hydro_36"/>
</dbReference>
<comment type="caution">
    <text evidence="7">The sequence shown here is derived from an EMBL/GenBank/DDBJ whole genome shotgun (WGS) entry which is preliminary data.</text>
</comment>
<evidence type="ECO:0000256" key="2">
    <source>
        <dbReference type="ARBA" id="ARBA00012755"/>
    </source>
</evidence>
<dbReference type="InterPro" id="IPR017853">
    <property type="entry name" value="GH"/>
</dbReference>
<evidence type="ECO:0000313" key="7">
    <source>
        <dbReference type="EMBL" id="MBA8847160.1"/>
    </source>
</evidence>
<feature type="domain" description="Glycosyl hydrolase family 36 N-terminal" evidence="6">
    <location>
        <begin position="10"/>
        <end position="244"/>
    </location>
</feature>
<evidence type="ECO:0000256" key="1">
    <source>
        <dbReference type="ARBA" id="ARBA00001255"/>
    </source>
</evidence>
<dbReference type="InterPro" id="IPR038417">
    <property type="entry name" value="Alpga-gal_N_sf"/>
</dbReference>
<reference evidence="7 8" key="1">
    <citation type="submission" date="2020-07" db="EMBL/GenBank/DDBJ databases">
        <title>Sequencing the genomes of 1000 actinobacteria strains.</title>
        <authorList>
            <person name="Klenk H.-P."/>
        </authorList>
    </citation>
    <scope>NUCLEOTIDE SEQUENCE [LARGE SCALE GENOMIC DNA]</scope>
    <source>
        <strain evidence="7 8">DSM 19663</strain>
    </source>
</reference>
<keyword evidence="3 7" id="KW-0378">Hydrolase</keyword>
<evidence type="ECO:0000259" key="5">
    <source>
        <dbReference type="Pfam" id="PF16874"/>
    </source>
</evidence>
<dbReference type="InterPro" id="IPR031705">
    <property type="entry name" value="Glyco_hydro_36_C"/>
</dbReference>
<dbReference type="Pfam" id="PF02065">
    <property type="entry name" value="Melibiase"/>
    <property type="match status" value="1"/>
</dbReference>
<dbReference type="InterPro" id="IPR050985">
    <property type="entry name" value="Alpha-glycosidase_related"/>
</dbReference>
<dbReference type="CDD" id="cd14791">
    <property type="entry name" value="GH36"/>
    <property type="match status" value="1"/>
</dbReference>
<dbReference type="Pfam" id="PF16874">
    <property type="entry name" value="Glyco_hydro_36C"/>
    <property type="match status" value="1"/>
</dbReference>
<dbReference type="EC" id="3.2.1.22" evidence="2"/>
<protein>
    <recommendedName>
        <fullName evidence="2">alpha-galactosidase</fullName>
        <ecNumber evidence="2">3.2.1.22</ecNumber>
    </recommendedName>
</protein>
<evidence type="ECO:0000256" key="3">
    <source>
        <dbReference type="ARBA" id="ARBA00022801"/>
    </source>
</evidence>
<dbReference type="PANTHER" id="PTHR43053:SF3">
    <property type="entry name" value="ALPHA-GALACTOSIDASE C-RELATED"/>
    <property type="match status" value="1"/>
</dbReference>
<dbReference type="Gene3D" id="3.20.20.70">
    <property type="entry name" value="Aldolase class I"/>
    <property type="match status" value="1"/>
</dbReference>
<dbReference type="Pfam" id="PF16875">
    <property type="entry name" value="Glyco_hydro_36N"/>
    <property type="match status" value="1"/>
</dbReference>
<comment type="catalytic activity">
    <reaction evidence="1">
        <text>Hydrolysis of terminal, non-reducing alpha-D-galactose residues in alpha-D-galactosides, including galactose oligosaccharides, galactomannans and galactolipids.</text>
        <dbReference type="EC" id="3.2.1.22"/>
    </reaction>
</comment>
<gene>
    <name evidence="7" type="ORF">FHX53_000724</name>
</gene>
<dbReference type="FunFam" id="3.20.20.70:FF:000118">
    <property type="entry name" value="Alpha-galactosidase"/>
    <property type="match status" value="1"/>
</dbReference>
<keyword evidence="8" id="KW-1185">Reference proteome</keyword>
<dbReference type="InterPro" id="IPR013780">
    <property type="entry name" value="Glyco_hydro_b"/>
</dbReference>
<dbReference type="InterPro" id="IPR013785">
    <property type="entry name" value="Aldolase_TIM"/>
</dbReference>
<evidence type="ECO:0000256" key="4">
    <source>
        <dbReference type="ARBA" id="ARBA00023295"/>
    </source>
</evidence>
<proteinExistence type="predicted"/>
<sequence>MLDARGAAVPAVRYWGPDLGPLDEADLAVVAVAPAIAPSSPDIPLVPSVLPTPAEGWTGLPGIEAHRVGMPASRSPLRLTPTAVHRSAPAGLVVALRAHDEHGLLLDLDWSAELTDEGIVEVSVAATAAGEHPVALGRLAARLPVPARASDLLDFSGLWAGERRPQRGPVRDGVHLREQRQGRPGHDAPFLTVAGTPGFGFAAGEVWSLHHAWSGDSRIALESLATGHRHLGAEELLQPGEIVLAPGEHYDAPLALFAFSGQGLDGLSDRFHPYVRRISPPTHRPVVLNTWEAVYFDQSLAALVPLVDAAADLGVERFVLDDGWFAGRTDDRRALGDWIVDSDRWPAGLHPLVGLVEQRGMDFGLWVEPEMVSPESRLAREHPDWLLASSDGAVPPTWRWQHALDLTNPAVREHLLSALGALLDEYPIRFLKWDHNRALMAGGSAAQTRALYALLDELRARHPDVAIESCASGGGRIDLGIARRTHRFWTSDTNDALERQSIQRWSSILVPLELLGGHVGAPRAHITGRTHDLSLRLATALFGHAGIEWDVTRASDDDRALLREWVATVQRFRPLLHSGRTVRVDPDDDASRLVHGVVAPDRGEALFSLATTAASRVSVPPPLRLPGLDPDRRYRVALVPLGTPPRAVQDAPPAWFATGEVIASGRVLAEAGLPVPLLAPEQAIVLHAIALD</sequence>
<dbReference type="Gene3D" id="2.60.40.1180">
    <property type="entry name" value="Golgi alpha-mannosidase II"/>
    <property type="match status" value="1"/>
</dbReference>
<dbReference type="GO" id="GO:0016052">
    <property type="term" value="P:carbohydrate catabolic process"/>
    <property type="evidence" value="ECO:0007669"/>
    <property type="project" value="InterPro"/>
</dbReference>
<organism evidence="7 8">
    <name type="scientific">Microcella alkalica</name>
    <dbReference type="NCBI Taxonomy" id="355930"/>
    <lineage>
        <taxon>Bacteria</taxon>
        <taxon>Bacillati</taxon>
        <taxon>Actinomycetota</taxon>
        <taxon>Actinomycetes</taxon>
        <taxon>Micrococcales</taxon>
        <taxon>Microbacteriaceae</taxon>
        <taxon>Microcella</taxon>
    </lineage>
</organism>
<dbReference type="Proteomes" id="UP000585905">
    <property type="component" value="Unassembled WGS sequence"/>
</dbReference>
<dbReference type="PANTHER" id="PTHR43053">
    <property type="entry name" value="GLYCOSIDASE FAMILY 31"/>
    <property type="match status" value="1"/>
</dbReference>
<evidence type="ECO:0000313" key="8">
    <source>
        <dbReference type="Proteomes" id="UP000585905"/>
    </source>
</evidence>
<dbReference type="SUPFAM" id="SSF51445">
    <property type="entry name" value="(Trans)glycosidases"/>
    <property type="match status" value="1"/>
</dbReference>
<dbReference type="Gene3D" id="2.70.98.60">
    <property type="entry name" value="alpha-galactosidase from lactobacil brevis"/>
    <property type="match status" value="1"/>
</dbReference>
<dbReference type="EMBL" id="JACGWX010000001">
    <property type="protein sequence ID" value="MBA8847160.1"/>
    <property type="molecule type" value="Genomic_DNA"/>
</dbReference>